<dbReference type="GO" id="GO:0016485">
    <property type="term" value="P:protein processing"/>
    <property type="evidence" value="ECO:0007669"/>
    <property type="project" value="InterPro"/>
</dbReference>
<evidence type="ECO:0000313" key="1">
    <source>
        <dbReference type="EMBL" id="EPZ31180.1"/>
    </source>
</evidence>
<dbReference type="EMBL" id="KE561300">
    <property type="protein sequence ID" value="EPZ31180.1"/>
    <property type="molecule type" value="Genomic_DNA"/>
</dbReference>
<dbReference type="Pfam" id="PF05450">
    <property type="entry name" value="Nicastrin"/>
    <property type="match status" value="1"/>
</dbReference>
<protein>
    <recommendedName>
        <fullName evidence="3">Nicastrin</fullName>
    </recommendedName>
</protein>
<accession>A0A075AR46</accession>
<evidence type="ECO:0000313" key="2">
    <source>
        <dbReference type="Proteomes" id="UP000030755"/>
    </source>
</evidence>
<dbReference type="OMA" id="TDISCKD"/>
<name>A0A075AR46_ROZAC</name>
<dbReference type="Proteomes" id="UP000030755">
    <property type="component" value="Unassembled WGS sequence"/>
</dbReference>
<reference evidence="1 2" key="1">
    <citation type="journal article" date="2013" name="Curr. Biol.">
        <title>Shared signatures of parasitism and phylogenomics unite Cryptomycota and microsporidia.</title>
        <authorList>
            <person name="James T.Y."/>
            <person name="Pelin A."/>
            <person name="Bonen L."/>
            <person name="Ahrendt S."/>
            <person name="Sain D."/>
            <person name="Corradi N."/>
            <person name="Stajich J.E."/>
        </authorList>
    </citation>
    <scope>NUCLEOTIDE SEQUENCE [LARGE SCALE GENOMIC DNA]</scope>
    <source>
        <strain evidence="1 2">CSF55</strain>
    </source>
</reference>
<dbReference type="PANTHER" id="PTHR21092">
    <property type="entry name" value="NICASTRIN"/>
    <property type="match status" value="1"/>
</dbReference>
<sequence>METAEKAYNLYKSSNIRPCVVVFKNQLPEIRQLASYDIKPLSVVILNKTLENYPDNNIEISSLYEFHSSFPIVYVRNEKDVLKVKDSFYKLHRTLVEYFPEWMPQDPAVCCPVYLEPIGGQNILSSLKNVEETGFLLTGLLDSRSLFPYLTEGVYSHVSSLVLLLSVFEALSKVTRSDFKHNVHFLALSAEQYGQTGSKRFLKDLHDCNRDPNLYHCQSKFISNTEYLAFNHSKLKGIIDLGALRSNKPYIRFSDSNSQFLVEKLQNISTPSIVYQPIQIDSYEFLSSFNSKIPKISLSDVSKVKETPLNFAFLDDLESYLQDQKDQVISNLCQIGTNVATLLYQLSTEKLTSVTVDCKLIEDFLHCFSSNFSCPIITDLYPVGTELPRRVLHNPRVFRPFLFSSLTEAVFLYFSKKTVTNSTDISCKDHSDCSGTAVCFDNFCKNTQTYNINSYGPGIYFDNDDGSWKATNDEVGYI</sequence>
<dbReference type="InterPro" id="IPR008710">
    <property type="entry name" value="Nicastrin"/>
</dbReference>
<keyword evidence="2" id="KW-1185">Reference proteome</keyword>
<dbReference type="HOGENOM" id="CLU_571277_0_0_1"/>
<dbReference type="SUPFAM" id="SSF53187">
    <property type="entry name" value="Zn-dependent exopeptidases"/>
    <property type="match status" value="1"/>
</dbReference>
<dbReference type="GO" id="GO:0005886">
    <property type="term" value="C:plasma membrane"/>
    <property type="evidence" value="ECO:0007669"/>
    <property type="project" value="TreeGrafter"/>
</dbReference>
<gene>
    <name evidence="1" type="ORF">O9G_001092</name>
</gene>
<organism evidence="1 2">
    <name type="scientific">Rozella allomycis (strain CSF55)</name>
    <dbReference type="NCBI Taxonomy" id="988480"/>
    <lineage>
        <taxon>Eukaryota</taxon>
        <taxon>Fungi</taxon>
        <taxon>Fungi incertae sedis</taxon>
        <taxon>Cryptomycota</taxon>
        <taxon>Cryptomycota incertae sedis</taxon>
        <taxon>Rozella</taxon>
    </lineage>
</organism>
<dbReference type="AlphaFoldDB" id="A0A075AR46"/>
<dbReference type="STRING" id="988480.A0A075AR46"/>
<dbReference type="PANTHER" id="PTHR21092:SF0">
    <property type="entry name" value="NICASTRIN"/>
    <property type="match status" value="1"/>
</dbReference>
<evidence type="ECO:0008006" key="3">
    <source>
        <dbReference type="Google" id="ProtNLM"/>
    </source>
</evidence>
<dbReference type="Gene3D" id="3.40.630.10">
    <property type="entry name" value="Zn peptidases"/>
    <property type="match status" value="1"/>
</dbReference>
<proteinExistence type="predicted"/>